<sequence>MPTTLVHRPTHRVKVLDLGRRAIGSRPDSTRGPSGMGPVARQIMRSGQTSSRWCGSEVWRRGASS</sequence>
<feature type="non-terminal residue" evidence="2">
    <location>
        <position position="65"/>
    </location>
</feature>
<proteinExistence type="predicted"/>
<evidence type="ECO:0000256" key="1">
    <source>
        <dbReference type="SAM" id="MobiDB-lite"/>
    </source>
</evidence>
<name>A0A4Y2FA51_ARAVE</name>
<organism evidence="2 3">
    <name type="scientific">Araneus ventricosus</name>
    <name type="common">Orbweaver spider</name>
    <name type="synonym">Epeira ventricosa</name>
    <dbReference type="NCBI Taxonomy" id="182803"/>
    <lineage>
        <taxon>Eukaryota</taxon>
        <taxon>Metazoa</taxon>
        <taxon>Ecdysozoa</taxon>
        <taxon>Arthropoda</taxon>
        <taxon>Chelicerata</taxon>
        <taxon>Arachnida</taxon>
        <taxon>Araneae</taxon>
        <taxon>Araneomorphae</taxon>
        <taxon>Entelegynae</taxon>
        <taxon>Araneoidea</taxon>
        <taxon>Araneidae</taxon>
        <taxon>Araneus</taxon>
    </lineage>
</organism>
<gene>
    <name evidence="2" type="ORF">AVEN_39322_1</name>
</gene>
<evidence type="ECO:0000313" key="3">
    <source>
        <dbReference type="Proteomes" id="UP000499080"/>
    </source>
</evidence>
<dbReference type="EMBL" id="BGPR01249401">
    <property type="protein sequence ID" value="GBM37125.1"/>
    <property type="molecule type" value="Genomic_DNA"/>
</dbReference>
<keyword evidence="3" id="KW-1185">Reference proteome</keyword>
<dbReference type="AlphaFoldDB" id="A0A4Y2FA51"/>
<reference evidence="2 3" key="1">
    <citation type="journal article" date="2019" name="Sci. Rep.">
        <title>Orb-weaving spider Araneus ventricosus genome elucidates the spidroin gene catalogue.</title>
        <authorList>
            <person name="Kono N."/>
            <person name="Nakamura H."/>
            <person name="Ohtoshi R."/>
            <person name="Moran D.A.P."/>
            <person name="Shinohara A."/>
            <person name="Yoshida Y."/>
            <person name="Fujiwara M."/>
            <person name="Mori M."/>
            <person name="Tomita M."/>
            <person name="Arakawa K."/>
        </authorList>
    </citation>
    <scope>NUCLEOTIDE SEQUENCE [LARGE SCALE GENOMIC DNA]</scope>
</reference>
<protein>
    <submittedName>
        <fullName evidence="2">Uncharacterized protein</fullName>
    </submittedName>
</protein>
<evidence type="ECO:0000313" key="2">
    <source>
        <dbReference type="EMBL" id="GBM37125.1"/>
    </source>
</evidence>
<accession>A0A4Y2FA51</accession>
<feature type="region of interest" description="Disordered" evidence="1">
    <location>
        <begin position="23"/>
        <end position="65"/>
    </location>
</feature>
<dbReference type="Proteomes" id="UP000499080">
    <property type="component" value="Unassembled WGS sequence"/>
</dbReference>
<comment type="caution">
    <text evidence="2">The sequence shown here is derived from an EMBL/GenBank/DDBJ whole genome shotgun (WGS) entry which is preliminary data.</text>
</comment>